<evidence type="ECO:0000259" key="5">
    <source>
        <dbReference type="Pfam" id="PF00732"/>
    </source>
</evidence>
<feature type="domain" description="Glucose-methanol-choline oxidoreductase N-terminal" evidence="5">
    <location>
        <begin position="43"/>
        <end position="361"/>
    </location>
</feature>
<feature type="binding site" evidence="3">
    <location>
        <begin position="603"/>
        <end position="604"/>
    </location>
    <ligand>
        <name>FAD</name>
        <dbReference type="ChEBI" id="CHEBI:57692"/>
    </ligand>
</feature>
<evidence type="ECO:0000313" key="8">
    <source>
        <dbReference type="Proteomes" id="UP001152607"/>
    </source>
</evidence>
<evidence type="ECO:0008006" key="9">
    <source>
        <dbReference type="Google" id="ProtNLM"/>
    </source>
</evidence>
<dbReference type="Proteomes" id="UP001152607">
    <property type="component" value="Unassembled WGS sequence"/>
</dbReference>
<evidence type="ECO:0000256" key="1">
    <source>
        <dbReference type="ARBA" id="ARBA00010790"/>
    </source>
</evidence>
<proteinExistence type="inferred from homology"/>
<keyword evidence="3" id="KW-0274">FAD</keyword>
<dbReference type="Pfam" id="PF05199">
    <property type="entry name" value="GMC_oxred_C"/>
    <property type="match status" value="1"/>
</dbReference>
<keyword evidence="4" id="KW-0732">Signal</keyword>
<evidence type="ECO:0000259" key="6">
    <source>
        <dbReference type="Pfam" id="PF05199"/>
    </source>
</evidence>
<keyword evidence="3" id="KW-0285">Flavoprotein</keyword>
<dbReference type="SUPFAM" id="SSF51905">
    <property type="entry name" value="FAD/NAD(P)-binding domain"/>
    <property type="match status" value="1"/>
</dbReference>
<dbReference type="Pfam" id="PF00732">
    <property type="entry name" value="GMC_oxred_N"/>
    <property type="match status" value="1"/>
</dbReference>
<dbReference type="Gene3D" id="3.30.560.10">
    <property type="entry name" value="Glucose Oxidase, domain 3"/>
    <property type="match status" value="1"/>
</dbReference>
<evidence type="ECO:0000256" key="2">
    <source>
        <dbReference type="ARBA" id="ARBA00023180"/>
    </source>
</evidence>
<organism evidence="7 8">
    <name type="scientific">Periconia digitata</name>
    <dbReference type="NCBI Taxonomy" id="1303443"/>
    <lineage>
        <taxon>Eukaryota</taxon>
        <taxon>Fungi</taxon>
        <taxon>Dikarya</taxon>
        <taxon>Ascomycota</taxon>
        <taxon>Pezizomycotina</taxon>
        <taxon>Dothideomycetes</taxon>
        <taxon>Pleosporomycetidae</taxon>
        <taxon>Pleosporales</taxon>
        <taxon>Massarineae</taxon>
        <taxon>Periconiaceae</taxon>
        <taxon>Periconia</taxon>
    </lineage>
</organism>
<dbReference type="OrthoDB" id="269227at2759"/>
<comment type="similarity">
    <text evidence="1">Belongs to the GMC oxidoreductase family.</text>
</comment>
<dbReference type="Gene3D" id="3.50.50.60">
    <property type="entry name" value="FAD/NAD(P)-binding domain"/>
    <property type="match status" value="1"/>
</dbReference>
<accession>A0A9W4UTT9</accession>
<evidence type="ECO:0000256" key="3">
    <source>
        <dbReference type="PIRSR" id="PIRSR000137-2"/>
    </source>
</evidence>
<dbReference type="PANTHER" id="PTHR11552">
    <property type="entry name" value="GLUCOSE-METHANOL-CHOLINE GMC OXIDOREDUCTASE"/>
    <property type="match status" value="1"/>
</dbReference>
<comment type="cofactor">
    <cofactor evidence="3">
        <name>FAD</name>
        <dbReference type="ChEBI" id="CHEBI:57692"/>
    </cofactor>
</comment>
<feature type="domain" description="Glucose-methanol-choline oxidoreductase C-terminal" evidence="6">
    <location>
        <begin position="473"/>
        <end position="611"/>
    </location>
</feature>
<feature type="chain" id="PRO_5040754483" description="Choline dehydrogenase" evidence="4">
    <location>
        <begin position="23"/>
        <end position="622"/>
    </location>
</feature>
<dbReference type="GO" id="GO:0050660">
    <property type="term" value="F:flavin adenine dinucleotide binding"/>
    <property type="evidence" value="ECO:0007669"/>
    <property type="project" value="InterPro"/>
</dbReference>
<name>A0A9W4UTT9_9PLEO</name>
<dbReference type="InterPro" id="IPR007867">
    <property type="entry name" value="GMC_OxRtase_C"/>
</dbReference>
<keyword evidence="2" id="KW-0325">Glycoprotein</keyword>
<dbReference type="GO" id="GO:0016614">
    <property type="term" value="F:oxidoreductase activity, acting on CH-OH group of donors"/>
    <property type="evidence" value="ECO:0007669"/>
    <property type="project" value="InterPro"/>
</dbReference>
<evidence type="ECO:0000313" key="7">
    <source>
        <dbReference type="EMBL" id="CAI6341037.1"/>
    </source>
</evidence>
<keyword evidence="8" id="KW-1185">Reference proteome</keyword>
<protein>
    <recommendedName>
        <fullName evidence="9">Choline dehydrogenase</fullName>
    </recommendedName>
</protein>
<dbReference type="SUPFAM" id="SSF54373">
    <property type="entry name" value="FAD-linked reductases, C-terminal domain"/>
    <property type="match status" value="1"/>
</dbReference>
<dbReference type="InterPro" id="IPR012132">
    <property type="entry name" value="GMC_OxRdtase"/>
</dbReference>
<dbReference type="PIRSF" id="PIRSF000137">
    <property type="entry name" value="Alcohol_oxidase"/>
    <property type="match status" value="1"/>
</dbReference>
<dbReference type="EMBL" id="CAOQHR010000011">
    <property type="protein sequence ID" value="CAI6341037.1"/>
    <property type="molecule type" value="Genomic_DNA"/>
</dbReference>
<sequence>MLGATLNLAASFCLLAVAPVSALPPPPPPPGSDCPPKGPNDYDYVVVGSGPGGLTIARRLAEDPDVSVAVVEAGPWSETATDTQSQIPAFDFFYGGKDPADTNPAVEWGFVTTPQKGNNDRSTHYARGKSVGGSSNLNYMAYAHTNQGALSKWASDVGDSAFEYSNAQRLYRKSVHMWAPDNTKRFANATPQYDFTPDAPNAGGPLDVGYANYGQPFATWIAKAMQASGIANVPSFVNGKLMGSAYITATIDPRNAHRDSSATAFGNPPISNLKILNGTLAERVLFNAEKKATGVRVSPAANANSTYTLNASKEVIISGGVFQSPQLLLLSGIGPKDTLDKYSIPVVADRPGVGQNLLDHVYFGVSYRVNVQTTSSLQYGNTSADANSQWATNASGLLSSPGGDYFAFEKVPESLRTSFAEQTLTELAALPSDWPEIQYVSLPAFAGNLESSSAGSPPDGYQYATLLAALNAPSSVGNVSISSSNPRDQPLINPNWLTTQRDIDLVTAGFKRLRQIFGSPAIAPITIGPEYFPGSEANVQTDTQIHEQIKRSFQTMFHAAASNKMGKSSDKNAVVDSSGRVYGVSGLRVVDASAFPFLPPGLPQATVYMLAEKVAEDMKGGR</sequence>
<feature type="signal peptide" evidence="4">
    <location>
        <begin position="1"/>
        <end position="22"/>
    </location>
</feature>
<comment type="caution">
    <text evidence="7">The sequence shown here is derived from an EMBL/GenBank/DDBJ whole genome shotgun (WGS) entry which is preliminary data.</text>
</comment>
<evidence type="ECO:0000256" key="4">
    <source>
        <dbReference type="SAM" id="SignalP"/>
    </source>
</evidence>
<gene>
    <name evidence="7" type="ORF">PDIGIT_LOCUS14225</name>
</gene>
<reference evidence="7" key="1">
    <citation type="submission" date="2023-01" db="EMBL/GenBank/DDBJ databases">
        <authorList>
            <person name="Van Ghelder C."/>
            <person name="Rancurel C."/>
        </authorList>
    </citation>
    <scope>NUCLEOTIDE SEQUENCE</scope>
    <source>
        <strain evidence="7">CNCM I-4278</strain>
    </source>
</reference>
<dbReference type="GO" id="GO:0044550">
    <property type="term" value="P:secondary metabolite biosynthetic process"/>
    <property type="evidence" value="ECO:0007669"/>
    <property type="project" value="TreeGrafter"/>
</dbReference>
<dbReference type="InterPro" id="IPR036188">
    <property type="entry name" value="FAD/NAD-bd_sf"/>
</dbReference>
<dbReference type="AlphaFoldDB" id="A0A9W4UTT9"/>
<dbReference type="PANTHER" id="PTHR11552:SF138">
    <property type="entry name" value="DEHYDROGENASE PKFF-RELATED"/>
    <property type="match status" value="1"/>
</dbReference>
<dbReference type="InterPro" id="IPR000172">
    <property type="entry name" value="GMC_OxRdtase_N"/>
</dbReference>